<protein>
    <submittedName>
        <fullName evidence="2">Cysteine-rich receptor-like protein kinase</fullName>
    </submittedName>
</protein>
<dbReference type="InterPro" id="IPR026960">
    <property type="entry name" value="RVT-Znf"/>
</dbReference>
<dbReference type="GO" id="GO:0016301">
    <property type="term" value="F:kinase activity"/>
    <property type="evidence" value="ECO:0007669"/>
    <property type="project" value="UniProtKB-KW"/>
</dbReference>
<comment type="caution">
    <text evidence="2">The sequence shown here is derived from an EMBL/GenBank/DDBJ whole genome shotgun (WGS) entry which is preliminary data.</text>
</comment>
<keyword evidence="2" id="KW-0808">Transferase</keyword>
<keyword evidence="3" id="KW-1185">Reference proteome</keyword>
<dbReference type="PANTHER" id="PTHR36617:SF5">
    <property type="entry name" value="OS05G0421675 PROTEIN"/>
    <property type="match status" value="1"/>
</dbReference>
<dbReference type="PANTHER" id="PTHR36617">
    <property type="entry name" value="PROTEIN, PUTATIVE-RELATED"/>
    <property type="match status" value="1"/>
</dbReference>
<dbReference type="AlphaFoldDB" id="A0A392M517"/>
<proteinExistence type="predicted"/>
<dbReference type="EMBL" id="LXQA010003746">
    <property type="protein sequence ID" value="MCH82482.1"/>
    <property type="molecule type" value="Genomic_DNA"/>
</dbReference>
<accession>A0A392M517</accession>
<dbReference type="Pfam" id="PF13966">
    <property type="entry name" value="zf-RVT"/>
    <property type="match status" value="1"/>
</dbReference>
<evidence type="ECO:0000313" key="2">
    <source>
        <dbReference type="EMBL" id="MCH82482.1"/>
    </source>
</evidence>
<gene>
    <name evidence="2" type="ORF">A2U01_0003290</name>
</gene>
<reference evidence="2 3" key="1">
    <citation type="journal article" date="2018" name="Front. Plant Sci.">
        <title>Red Clover (Trifolium pratense) and Zigzag Clover (T. medium) - A Picture of Genomic Similarities and Differences.</title>
        <authorList>
            <person name="Dluhosova J."/>
            <person name="Istvanek J."/>
            <person name="Nedelnik J."/>
            <person name="Repkova J."/>
        </authorList>
    </citation>
    <scope>NUCLEOTIDE SEQUENCE [LARGE SCALE GENOMIC DNA]</scope>
    <source>
        <strain evidence="3">cv. 10/8</strain>
        <tissue evidence="2">Leaf</tissue>
    </source>
</reference>
<feature type="domain" description="Reverse transcriptase zinc-binding" evidence="1">
    <location>
        <begin position="252"/>
        <end position="317"/>
    </location>
</feature>
<keyword evidence="2" id="KW-0418">Kinase</keyword>
<feature type="non-terminal residue" evidence="2">
    <location>
        <position position="358"/>
    </location>
</feature>
<sequence length="358" mass="40629">MLVGVNIPESWLAEAAAVLGCVDPVLSHIKAKLSGWKSRFLSYGGRLILLKSVMTSLSVYALSFFKAPSGKEYRGLGVRQLQEFNVALLGKWCWRLLVDRGGLWYRVLVARYGEVAGRLVAGDRRGSQWWREVAKIRDGVNGNEGGWFAEGVARRVGSGEDTFFWMDPWLGNVPLSALYSRLFELSEHKTSTVAAMYGIGWEEGGAAWQWRQPLRAWELEKLAECRNLLVDIVLEPNIAYLWRWRYDHDGGYNVRSAYVRLTARDHYDVDATSTLLWHQQVPVKVSILAWRLLRNRLPIKDNLAARNIIPVDSQLCASGCGGEMVCFLMRWWVMNDDTGCGMVFTMKVVRNGVDDDDF</sequence>
<evidence type="ECO:0000259" key="1">
    <source>
        <dbReference type="Pfam" id="PF13966"/>
    </source>
</evidence>
<dbReference type="Proteomes" id="UP000265520">
    <property type="component" value="Unassembled WGS sequence"/>
</dbReference>
<organism evidence="2 3">
    <name type="scientific">Trifolium medium</name>
    <dbReference type="NCBI Taxonomy" id="97028"/>
    <lineage>
        <taxon>Eukaryota</taxon>
        <taxon>Viridiplantae</taxon>
        <taxon>Streptophyta</taxon>
        <taxon>Embryophyta</taxon>
        <taxon>Tracheophyta</taxon>
        <taxon>Spermatophyta</taxon>
        <taxon>Magnoliopsida</taxon>
        <taxon>eudicotyledons</taxon>
        <taxon>Gunneridae</taxon>
        <taxon>Pentapetalae</taxon>
        <taxon>rosids</taxon>
        <taxon>fabids</taxon>
        <taxon>Fabales</taxon>
        <taxon>Fabaceae</taxon>
        <taxon>Papilionoideae</taxon>
        <taxon>50 kb inversion clade</taxon>
        <taxon>NPAAA clade</taxon>
        <taxon>Hologalegina</taxon>
        <taxon>IRL clade</taxon>
        <taxon>Trifolieae</taxon>
        <taxon>Trifolium</taxon>
    </lineage>
</organism>
<keyword evidence="2" id="KW-0675">Receptor</keyword>
<evidence type="ECO:0000313" key="3">
    <source>
        <dbReference type="Proteomes" id="UP000265520"/>
    </source>
</evidence>
<name>A0A392M517_9FABA</name>